<dbReference type="SUPFAM" id="SSF46894">
    <property type="entry name" value="C-terminal effector domain of the bipartite response regulators"/>
    <property type="match status" value="1"/>
</dbReference>
<dbReference type="InterPro" id="IPR016032">
    <property type="entry name" value="Sig_transdc_resp-reg_C-effctor"/>
</dbReference>
<protein>
    <recommendedName>
        <fullName evidence="4">HTH luxR-type domain-containing protein</fullName>
    </recommendedName>
</protein>
<dbReference type="CDD" id="cd06170">
    <property type="entry name" value="LuxR_C_like"/>
    <property type="match status" value="1"/>
</dbReference>
<feature type="domain" description="HTH luxR-type" evidence="4">
    <location>
        <begin position="46"/>
        <end position="98"/>
    </location>
</feature>
<organism evidence="5 6">
    <name type="scientific">Actinomadura meridiana</name>
    <dbReference type="NCBI Taxonomy" id="559626"/>
    <lineage>
        <taxon>Bacteria</taxon>
        <taxon>Bacillati</taxon>
        <taxon>Actinomycetota</taxon>
        <taxon>Actinomycetes</taxon>
        <taxon>Streptosporangiales</taxon>
        <taxon>Thermomonosporaceae</taxon>
        <taxon>Actinomadura</taxon>
    </lineage>
</organism>
<evidence type="ECO:0000313" key="6">
    <source>
        <dbReference type="Proteomes" id="UP001501710"/>
    </source>
</evidence>
<keyword evidence="3" id="KW-0804">Transcription</keyword>
<dbReference type="EMBL" id="BAABAS010000035">
    <property type="protein sequence ID" value="GAA4242682.1"/>
    <property type="molecule type" value="Genomic_DNA"/>
</dbReference>
<evidence type="ECO:0000256" key="2">
    <source>
        <dbReference type="ARBA" id="ARBA00023125"/>
    </source>
</evidence>
<evidence type="ECO:0000259" key="4">
    <source>
        <dbReference type="PROSITE" id="PS50043"/>
    </source>
</evidence>
<dbReference type="Proteomes" id="UP001501710">
    <property type="component" value="Unassembled WGS sequence"/>
</dbReference>
<proteinExistence type="predicted"/>
<dbReference type="Pfam" id="PF00196">
    <property type="entry name" value="GerE"/>
    <property type="match status" value="1"/>
</dbReference>
<dbReference type="PROSITE" id="PS50043">
    <property type="entry name" value="HTH_LUXR_2"/>
    <property type="match status" value="1"/>
</dbReference>
<dbReference type="PRINTS" id="PR00038">
    <property type="entry name" value="HTHLUXR"/>
</dbReference>
<name>A0ABP8CRV5_9ACTN</name>
<dbReference type="PANTHER" id="PTHR44688">
    <property type="entry name" value="DNA-BINDING TRANSCRIPTIONAL ACTIVATOR DEVR_DOSR"/>
    <property type="match status" value="1"/>
</dbReference>
<evidence type="ECO:0000256" key="3">
    <source>
        <dbReference type="ARBA" id="ARBA00023163"/>
    </source>
</evidence>
<dbReference type="InterPro" id="IPR036388">
    <property type="entry name" value="WH-like_DNA-bd_sf"/>
</dbReference>
<dbReference type="SMART" id="SM00421">
    <property type="entry name" value="HTH_LUXR"/>
    <property type="match status" value="1"/>
</dbReference>
<evidence type="ECO:0000256" key="1">
    <source>
        <dbReference type="ARBA" id="ARBA00023015"/>
    </source>
</evidence>
<dbReference type="Gene3D" id="1.10.10.10">
    <property type="entry name" value="Winged helix-like DNA-binding domain superfamily/Winged helix DNA-binding domain"/>
    <property type="match status" value="1"/>
</dbReference>
<keyword evidence="1" id="KW-0805">Transcription regulation</keyword>
<sequence length="104" mass="11808">MLMARVDALPRYVLRDVFLAAAVTGRAEPAPLDRPWPFLLRWTRYEVLTLVARGLSNGEIAEKLVVAEQTVKTHFGRILMKLELRDRSQAIVYAYEVGLVRPGD</sequence>
<gene>
    <name evidence="5" type="ORF">GCM10022254_76580</name>
</gene>
<comment type="caution">
    <text evidence="5">The sequence shown here is derived from an EMBL/GenBank/DDBJ whole genome shotgun (WGS) entry which is preliminary data.</text>
</comment>
<reference evidence="6" key="1">
    <citation type="journal article" date="2019" name="Int. J. Syst. Evol. Microbiol.">
        <title>The Global Catalogue of Microorganisms (GCM) 10K type strain sequencing project: providing services to taxonomists for standard genome sequencing and annotation.</title>
        <authorList>
            <consortium name="The Broad Institute Genomics Platform"/>
            <consortium name="The Broad Institute Genome Sequencing Center for Infectious Disease"/>
            <person name="Wu L."/>
            <person name="Ma J."/>
        </authorList>
    </citation>
    <scope>NUCLEOTIDE SEQUENCE [LARGE SCALE GENOMIC DNA]</scope>
    <source>
        <strain evidence="6">JCM 17440</strain>
    </source>
</reference>
<dbReference type="PANTHER" id="PTHR44688:SF16">
    <property type="entry name" value="DNA-BINDING TRANSCRIPTIONAL ACTIVATOR DEVR_DOSR"/>
    <property type="match status" value="1"/>
</dbReference>
<evidence type="ECO:0000313" key="5">
    <source>
        <dbReference type="EMBL" id="GAA4242682.1"/>
    </source>
</evidence>
<keyword evidence="2" id="KW-0238">DNA-binding</keyword>
<keyword evidence="6" id="KW-1185">Reference proteome</keyword>
<dbReference type="PROSITE" id="PS00622">
    <property type="entry name" value="HTH_LUXR_1"/>
    <property type="match status" value="1"/>
</dbReference>
<accession>A0ABP8CRV5</accession>
<dbReference type="InterPro" id="IPR000792">
    <property type="entry name" value="Tscrpt_reg_LuxR_C"/>
</dbReference>